<evidence type="ECO:0000256" key="3">
    <source>
        <dbReference type="SAM" id="Phobius"/>
    </source>
</evidence>
<dbReference type="FunFam" id="3.80.10.10:FF:000383">
    <property type="entry name" value="Leucine-rich repeat receptor protein kinase EMS1"/>
    <property type="match status" value="1"/>
</dbReference>
<dbReference type="AlphaFoldDB" id="A0A9N8ESC3"/>
<dbReference type="Proteomes" id="UP001153069">
    <property type="component" value="Unassembled WGS sequence"/>
</dbReference>
<feature type="region of interest" description="Disordered" evidence="2">
    <location>
        <begin position="187"/>
        <end position="206"/>
    </location>
</feature>
<feature type="region of interest" description="Disordered" evidence="2">
    <location>
        <begin position="104"/>
        <end position="166"/>
    </location>
</feature>
<sequence length="816" mass="87776">MTKEEFEKKDDDLMKIVQSRIIQRDEEKQQDVDLMDIVRSRATRDEKVILEDMGTGGFGTDDQTDLEKGGIQKGMMSTGDTSTASASNNAELEQKLDAVEKVLASPTSASISQEATAKACNEKSSNEKSSNEKSAGDVHPKALASEQEFPASHNNTPAPGSLSRQHNVVCSEPGAYALATGVAFQPQEVRPEPDSSSGSSGANNNESQALDLEARPVEEDQVLDLVVEEVDQAELERKRSEIKEKRKKELLHYGCLGLILLAGLIAIVLAVALGNKDDSTVSVSSKDIKGNWLLYDESECYWFSSLFGFFNEDGIYELDANSIASTPLSSEGIGPPCNEDDRFQTLALRGLELNLSKPVIPPEIELLTSLSALSLQQNNINASIKDLLPPGIFQLGYISYFDVFDNRLTGGVPTEFGLMTSANHLDLGLNALGGKIPSELGALTSMTELHLYDNGLTGSIPTEYGLMTNMVEATLHRNTLTGPLPSELGNMANVARFYLDTNELTGSLPSEFGLMNAMADFSLVDNSLWGSLPSEIALMPNLQLLKLNNNTFSGSIPSELQLLVSNGSLGLLSIENSGITGVVSEGLCALGQSFLSFDCGTELCGCCWCPCPGEVNTTECSTDLSLNPLLAKNEWPGQFPSALNSSNVVTINIFTDGWPSETSWTWSLLDQSGEWQTLDSQNPPNASSLHSPTKEVKSDSLYRLRLFDSYGDGICCSWGFGWFSVTNSTPSEGHADGTVVWTAVGDALDGGSGALSFIEEGTSLDVFLWVDLDGNVQHVEYLPDQGFFLAGTEGEVAVAAYHNASGSEMPNESGEP</sequence>
<evidence type="ECO:0000256" key="1">
    <source>
        <dbReference type="ARBA" id="ARBA00022737"/>
    </source>
</evidence>
<evidence type="ECO:0000313" key="5">
    <source>
        <dbReference type="Proteomes" id="UP001153069"/>
    </source>
</evidence>
<dbReference type="Gene3D" id="3.80.10.10">
    <property type="entry name" value="Ribonuclease Inhibitor"/>
    <property type="match status" value="1"/>
</dbReference>
<feature type="compositionally biased region" description="Polar residues" evidence="2">
    <location>
        <begin position="105"/>
        <end position="115"/>
    </location>
</feature>
<evidence type="ECO:0000256" key="2">
    <source>
        <dbReference type="SAM" id="MobiDB-lite"/>
    </source>
</evidence>
<feature type="compositionally biased region" description="Basic and acidic residues" evidence="2">
    <location>
        <begin position="120"/>
        <end position="140"/>
    </location>
</feature>
<dbReference type="EMBL" id="CAICTM010001542">
    <property type="protein sequence ID" value="CAB9524494.1"/>
    <property type="molecule type" value="Genomic_DNA"/>
</dbReference>
<keyword evidence="4" id="KW-0418">Kinase</keyword>
<dbReference type="GO" id="GO:0016301">
    <property type="term" value="F:kinase activity"/>
    <property type="evidence" value="ECO:0007669"/>
    <property type="project" value="UniProtKB-KW"/>
</dbReference>
<feature type="region of interest" description="Disordered" evidence="2">
    <location>
        <begin position="52"/>
        <end position="90"/>
    </location>
</feature>
<dbReference type="InterPro" id="IPR032675">
    <property type="entry name" value="LRR_dom_sf"/>
</dbReference>
<feature type="compositionally biased region" description="Polar residues" evidence="2">
    <location>
        <begin position="152"/>
        <end position="166"/>
    </location>
</feature>
<evidence type="ECO:0000313" key="4">
    <source>
        <dbReference type="EMBL" id="CAB9524494.1"/>
    </source>
</evidence>
<gene>
    <name evidence="4" type="ORF">SEMRO_1544_G281240.1</name>
</gene>
<keyword evidence="3" id="KW-0472">Membrane</keyword>
<reference evidence="4" key="1">
    <citation type="submission" date="2020-06" db="EMBL/GenBank/DDBJ databases">
        <authorList>
            <consortium name="Plant Systems Biology data submission"/>
        </authorList>
    </citation>
    <scope>NUCLEOTIDE SEQUENCE</scope>
    <source>
        <strain evidence="4">D6</strain>
    </source>
</reference>
<dbReference type="InterPro" id="IPR051824">
    <property type="entry name" value="LRR_Rcpt-Like_S/T_Kinase"/>
</dbReference>
<keyword evidence="4" id="KW-0675">Receptor</keyword>
<dbReference type="InterPro" id="IPR001611">
    <property type="entry name" value="Leu-rich_rpt"/>
</dbReference>
<dbReference type="SUPFAM" id="SSF52058">
    <property type="entry name" value="L domain-like"/>
    <property type="match status" value="1"/>
</dbReference>
<keyword evidence="3" id="KW-0812">Transmembrane</keyword>
<proteinExistence type="predicted"/>
<keyword evidence="4" id="KW-0808">Transferase</keyword>
<feature type="compositionally biased region" description="Polar residues" evidence="2">
    <location>
        <begin position="78"/>
        <end position="90"/>
    </location>
</feature>
<keyword evidence="5" id="KW-1185">Reference proteome</keyword>
<feature type="transmembrane region" description="Helical" evidence="3">
    <location>
        <begin position="250"/>
        <end position="273"/>
    </location>
</feature>
<accession>A0A9N8ESC3</accession>
<protein>
    <submittedName>
        <fullName evidence="4">LRR receptor-like serine threonine-protein kinase</fullName>
    </submittedName>
</protein>
<name>A0A9N8ESC3_9STRA</name>
<keyword evidence="1" id="KW-0677">Repeat</keyword>
<organism evidence="4 5">
    <name type="scientific">Seminavis robusta</name>
    <dbReference type="NCBI Taxonomy" id="568900"/>
    <lineage>
        <taxon>Eukaryota</taxon>
        <taxon>Sar</taxon>
        <taxon>Stramenopiles</taxon>
        <taxon>Ochrophyta</taxon>
        <taxon>Bacillariophyta</taxon>
        <taxon>Bacillariophyceae</taxon>
        <taxon>Bacillariophycidae</taxon>
        <taxon>Naviculales</taxon>
        <taxon>Naviculaceae</taxon>
        <taxon>Seminavis</taxon>
    </lineage>
</organism>
<dbReference type="OrthoDB" id="205182at2759"/>
<comment type="caution">
    <text evidence="4">The sequence shown here is derived from an EMBL/GenBank/DDBJ whole genome shotgun (WGS) entry which is preliminary data.</text>
</comment>
<dbReference type="PANTHER" id="PTHR48006">
    <property type="entry name" value="LEUCINE-RICH REPEAT-CONTAINING PROTEIN DDB_G0281931-RELATED"/>
    <property type="match status" value="1"/>
</dbReference>
<dbReference type="Pfam" id="PF00560">
    <property type="entry name" value="LRR_1"/>
    <property type="match status" value="1"/>
</dbReference>
<keyword evidence="3" id="KW-1133">Transmembrane helix</keyword>